<organism evidence="3 4">
    <name type="scientific">Paenarthrobacter nicotinovorans</name>
    <name type="common">Arthrobacter nicotinovorans</name>
    <dbReference type="NCBI Taxonomy" id="29320"/>
    <lineage>
        <taxon>Bacteria</taxon>
        <taxon>Bacillati</taxon>
        <taxon>Actinomycetota</taxon>
        <taxon>Actinomycetes</taxon>
        <taxon>Micrococcales</taxon>
        <taxon>Micrococcaceae</taxon>
        <taxon>Paenarthrobacter</taxon>
    </lineage>
</organism>
<keyword evidence="2" id="KW-0812">Transmembrane</keyword>
<dbReference type="Pfam" id="PF07690">
    <property type="entry name" value="MFS_1"/>
    <property type="match status" value="1"/>
</dbReference>
<feature type="transmembrane region" description="Helical" evidence="2">
    <location>
        <begin position="169"/>
        <end position="187"/>
    </location>
</feature>
<dbReference type="Proteomes" id="UP001448614">
    <property type="component" value="Unassembled WGS sequence"/>
</dbReference>
<keyword evidence="2" id="KW-0472">Membrane</keyword>
<feature type="region of interest" description="Disordered" evidence="1">
    <location>
        <begin position="201"/>
        <end position="230"/>
    </location>
</feature>
<feature type="transmembrane region" description="Helical" evidence="2">
    <location>
        <begin position="137"/>
        <end position="157"/>
    </location>
</feature>
<evidence type="ECO:0000313" key="4">
    <source>
        <dbReference type="Proteomes" id="UP001448614"/>
    </source>
</evidence>
<accession>A0ABV0GNF9</accession>
<dbReference type="InterPro" id="IPR052524">
    <property type="entry name" value="MFS_Cyanate_Porter"/>
</dbReference>
<dbReference type="InterPro" id="IPR011701">
    <property type="entry name" value="MFS"/>
</dbReference>
<dbReference type="EMBL" id="JBBMFV010000004">
    <property type="protein sequence ID" value="MEO3940086.1"/>
    <property type="molecule type" value="Genomic_DNA"/>
</dbReference>
<dbReference type="PANTHER" id="PTHR23523:SF2">
    <property type="entry name" value="2-NITROIMIDAZOLE TRANSPORTER"/>
    <property type="match status" value="1"/>
</dbReference>
<keyword evidence="4" id="KW-1185">Reference proteome</keyword>
<feature type="transmembrane region" description="Helical" evidence="2">
    <location>
        <begin position="54"/>
        <end position="74"/>
    </location>
</feature>
<dbReference type="PANTHER" id="PTHR23523">
    <property type="match status" value="1"/>
</dbReference>
<feature type="transmembrane region" description="Helical" evidence="2">
    <location>
        <begin position="380"/>
        <end position="399"/>
    </location>
</feature>
<evidence type="ECO:0000256" key="1">
    <source>
        <dbReference type="SAM" id="MobiDB-lite"/>
    </source>
</evidence>
<feature type="transmembrane region" description="Helical" evidence="2">
    <location>
        <begin position="411"/>
        <end position="431"/>
    </location>
</feature>
<feature type="transmembrane region" description="Helical" evidence="2">
    <location>
        <begin position="20"/>
        <end position="42"/>
    </location>
</feature>
<dbReference type="RefSeq" id="WP_347781836.1">
    <property type="nucleotide sequence ID" value="NZ_JBBMFV010000004.1"/>
</dbReference>
<gene>
    <name evidence="3" type="ORF">V3C41_03250</name>
</gene>
<feature type="transmembrane region" description="Helical" evidence="2">
    <location>
        <begin position="321"/>
        <end position="340"/>
    </location>
</feature>
<evidence type="ECO:0000313" key="3">
    <source>
        <dbReference type="EMBL" id="MEO3940086.1"/>
    </source>
</evidence>
<feature type="transmembrane region" description="Helical" evidence="2">
    <location>
        <begin position="86"/>
        <end position="107"/>
    </location>
</feature>
<dbReference type="Gene3D" id="1.20.1250.20">
    <property type="entry name" value="MFS general substrate transporter like domains"/>
    <property type="match status" value="2"/>
</dbReference>
<dbReference type="InterPro" id="IPR036259">
    <property type="entry name" value="MFS_trans_sf"/>
</dbReference>
<feature type="transmembrane region" description="Helical" evidence="2">
    <location>
        <begin position="294"/>
        <end position="314"/>
    </location>
</feature>
<keyword evidence="2" id="KW-1133">Transmembrane helix</keyword>
<name>A0ABV0GNF9_PAENI</name>
<proteinExistence type="predicted"/>
<evidence type="ECO:0000256" key="2">
    <source>
        <dbReference type="SAM" id="Phobius"/>
    </source>
</evidence>
<feature type="compositionally biased region" description="Low complexity" evidence="1">
    <location>
        <begin position="201"/>
        <end position="213"/>
    </location>
</feature>
<feature type="transmembrane region" description="Helical" evidence="2">
    <location>
        <begin position="113"/>
        <end position="130"/>
    </location>
</feature>
<feature type="transmembrane region" description="Helical" evidence="2">
    <location>
        <begin position="346"/>
        <end position="368"/>
    </location>
</feature>
<sequence>MREKRQGGAGLGPRLTTGLVLLALVMVSVNLRPAITTIAGVMNQVPVVFGLDAALLPLLGTLPVLAFGVSGPIGPWLARRLGTGRAVALALVVLALALIVRVLVPALLLPGTFLAGMAIMSASVLVPQIVKANRGTGWWTGLCTMGFGLGAALGAGLVQPLQHLLGGSLPWALAVWALPALLGALLIQRSGSVTAAGSTTACTPAAGTPTEGANRAAAGDTTSSAITTKPGRTEPVLTESALPLAPELPLRKQRTAWAVTAFFGLQAMLYFAITSWLAVYLVSRGIPAAESAALLAWFSLAGLPASLLAPVLAGRPGILRIMAPGLGLSVALALVGVLAAPAEVQFLMVGILGVVQSAGFGLAMALVVIRSAGPQSAGRLSAMSQGIGFAVASLGPLGAGLLHTMTGGWKVTFLALAAEAVVLAIAGFLAIRGPLVSVGRGPAPADLASKHSLVR</sequence>
<feature type="transmembrane region" description="Helical" evidence="2">
    <location>
        <begin position="256"/>
        <end position="282"/>
    </location>
</feature>
<comment type="caution">
    <text evidence="3">The sequence shown here is derived from an EMBL/GenBank/DDBJ whole genome shotgun (WGS) entry which is preliminary data.</text>
</comment>
<reference evidence="3 4" key="1">
    <citation type="journal article" date="2024" name="Appl. Microbiol. Biotechnol.">
        <title>Biosynthetic gene clusters with biotechnological applications in novel Antarctic isolates from Actinomycetota.</title>
        <authorList>
            <person name="Bruna P."/>
            <person name="Nunez-Montero K."/>
            <person name="Contreras M.J."/>
            <person name="Leal K."/>
            <person name="Garcia M."/>
            <person name="Abanto M."/>
            <person name="Barrientos L."/>
        </authorList>
    </citation>
    <scope>NUCLEOTIDE SEQUENCE [LARGE SCALE GENOMIC DNA]</scope>
    <source>
        <strain evidence="3 4">Se16.17</strain>
    </source>
</reference>
<protein>
    <submittedName>
        <fullName evidence="3">MFS transporter</fullName>
    </submittedName>
</protein>
<dbReference type="SUPFAM" id="SSF103473">
    <property type="entry name" value="MFS general substrate transporter"/>
    <property type="match status" value="1"/>
</dbReference>